<dbReference type="InterPro" id="IPR000868">
    <property type="entry name" value="Isochorismatase-like_dom"/>
</dbReference>
<proteinExistence type="inferred from homology"/>
<keyword evidence="4 9" id="KW-0378">Hydrolase</keyword>
<dbReference type="GO" id="GO:0008936">
    <property type="term" value="F:nicotinamidase activity"/>
    <property type="evidence" value="ECO:0007669"/>
    <property type="project" value="UniProtKB-EC"/>
</dbReference>
<protein>
    <recommendedName>
        <fullName evidence="6">nicotinamidase</fullName>
        <ecNumber evidence="6">3.5.1.19</ecNumber>
    </recommendedName>
    <alternativeName>
        <fullName evidence="7">Nicotinamide deamidase</fullName>
    </alternativeName>
</protein>
<comment type="similarity">
    <text evidence="1">Belongs to the isochorismatase family.</text>
</comment>
<evidence type="ECO:0000256" key="1">
    <source>
        <dbReference type="ARBA" id="ARBA00006336"/>
    </source>
</evidence>
<dbReference type="GO" id="GO:0019363">
    <property type="term" value="P:pyridine nucleotide biosynthetic process"/>
    <property type="evidence" value="ECO:0007669"/>
    <property type="project" value="UniProtKB-KW"/>
</dbReference>
<evidence type="ECO:0000259" key="8">
    <source>
        <dbReference type="Pfam" id="PF00857"/>
    </source>
</evidence>
<keyword evidence="2" id="KW-0662">Pyridine nucleotide biosynthesis</keyword>
<dbReference type="HOGENOM" id="CLU_068979_13_1_6"/>
<evidence type="ECO:0000256" key="3">
    <source>
        <dbReference type="ARBA" id="ARBA00022723"/>
    </source>
</evidence>
<dbReference type="Gene3D" id="3.40.50.850">
    <property type="entry name" value="Isochorismatase-like"/>
    <property type="match status" value="1"/>
</dbReference>
<dbReference type="RefSeq" id="WP_013219451.1">
    <property type="nucleotide sequence ID" value="NC_014315.1"/>
</dbReference>
<dbReference type="PANTHER" id="PTHR11080:SF2">
    <property type="entry name" value="LD05707P"/>
    <property type="match status" value="1"/>
</dbReference>
<dbReference type="PANTHER" id="PTHR11080">
    <property type="entry name" value="PYRAZINAMIDASE/NICOTINAMIDASE"/>
    <property type="match status" value="1"/>
</dbReference>
<dbReference type="SUPFAM" id="SSF52499">
    <property type="entry name" value="Isochorismatase-like hydrolases"/>
    <property type="match status" value="1"/>
</dbReference>
<dbReference type="EC" id="3.5.1.19" evidence="6"/>
<evidence type="ECO:0000256" key="7">
    <source>
        <dbReference type="ARBA" id="ARBA00043224"/>
    </source>
</evidence>
<dbReference type="OrthoDB" id="9791276at2"/>
<dbReference type="STRING" id="105559.Nwat_0371"/>
<sequence>MERPAVTFNRARAVLLLVDIQPDFLPGGGLPVADGDQIIEPVRFLMESDKFCHYVATQDWHPPGHISFASSHPGAEPMATLEVNGYAQTLWPDHCIQGTSGAELHGDLPWEKVAAIIRKGTDPESDSYSGFHNNWNSAGERPATGLAGYLRERGVEELFICGLARDVCIKWTAEDGANAGFNVYVLWDLTRPVEPSSDDQVRQELIAHDVKIVGLEQLVKC</sequence>
<dbReference type="GO" id="GO:0046872">
    <property type="term" value="F:metal ion binding"/>
    <property type="evidence" value="ECO:0007669"/>
    <property type="project" value="UniProtKB-KW"/>
</dbReference>
<evidence type="ECO:0000256" key="4">
    <source>
        <dbReference type="ARBA" id="ARBA00022801"/>
    </source>
</evidence>
<accession>D8K9Q2</accession>
<keyword evidence="3" id="KW-0479">Metal-binding</keyword>
<dbReference type="EMBL" id="CP002086">
    <property type="protein sequence ID" value="ADJ27341.1"/>
    <property type="molecule type" value="Genomic_DNA"/>
</dbReference>
<dbReference type="Pfam" id="PF00857">
    <property type="entry name" value="Isochorismatase"/>
    <property type="match status" value="1"/>
</dbReference>
<dbReference type="InterPro" id="IPR052347">
    <property type="entry name" value="Isochorismatase_Nicotinamidase"/>
</dbReference>
<evidence type="ECO:0000256" key="5">
    <source>
        <dbReference type="ARBA" id="ARBA00037900"/>
    </source>
</evidence>
<comment type="pathway">
    <text evidence="5">Cofactor biosynthesis; nicotinate biosynthesis; nicotinate from nicotinamide: step 1/1.</text>
</comment>
<dbReference type="eggNOG" id="COG1335">
    <property type="taxonomic scope" value="Bacteria"/>
</dbReference>
<dbReference type="Proteomes" id="UP000000393">
    <property type="component" value="Chromosome"/>
</dbReference>
<dbReference type="CDD" id="cd01011">
    <property type="entry name" value="nicotinamidase"/>
    <property type="match status" value="1"/>
</dbReference>
<evidence type="ECO:0000256" key="2">
    <source>
        <dbReference type="ARBA" id="ARBA00022642"/>
    </source>
</evidence>
<gene>
    <name evidence="9" type="ordered locus">Nwat_0371</name>
</gene>
<dbReference type="AlphaFoldDB" id="D8K9Q2"/>
<evidence type="ECO:0000256" key="6">
    <source>
        <dbReference type="ARBA" id="ARBA00039017"/>
    </source>
</evidence>
<evidence type="ECO:0000313" key="10">
    <source>
        <dbReference type="Proteomes" id="UP000000393"/>
    </source>
</evidence>
<reference evidence="9 10" key="1">
    <citation type="submission" date="2010-06" db="EMBL/GenBank/DDBJ databases">
        <title>Complete sequence of chromosome of Nitrosococcus watsoni C-113.</title>
        <authorList>
            <consortium name="US DOE Joint Genome Institute"/>
            <person name="Lucas S."/>
            <person name="Copeland A."/>
            <person name="Lapidus A."/>
            <person name="Cheng J.-F."/>
            <person name="Bruce D."/>
            <person name="Goodwin L."/>
            <person name="Pitluck S."/>
            <person name="Malfatti S.A."/>
            <person name="Chain P.S.G."/>
            <person name="Land M."/>
            <person name="Hauser L."/>
            <person name="Kyrpides N."/>
            <person name="Ivanova N."/>
            <person name="Cambell M.A."/>
            <person name="Heidelberg J.F."/>
            <person name="Klotz M.G."/>
            <person name="Woyke T."/>
        </authorList>
    </citation>
    <scope>NUCLEOTIDE SEQUENCE [LARGE SCALE GENOMIC DNA]</scope>
    <source>
        <strain evidence="9 10">C-113</strain>
    </source>
</reference>
<evidence type="ECO:0000313" key="9">
    <source>
        <dbReference type="EMBL" id="ADJ27341.1"/>
    </source>
</evidence>
<organism evidence="9 10">
    <name type="scientific">Nitrosococcus watsoni (strain C-113)</name>
    <dbReference type="NCBI Taxonomy" id="105559"/>
    <lineage>
        <taxon>Bacteria</taxon>
        <taxon>Pseudomonadati</taxon>
        <taxon>Pseudomonadota</taxon>
        <taxon>Gammaproteobacteria</taxon>
        <taxon>Chromatiales</taxon>
        <taxon>Chromatiaceae</taxon>
        <taxon>Nitrosococcus</taxon>
    </lineage>
</organism>
<name>D8K9Q2_NITWC</name>
<feature type="domain" description="Isochorismatase-like" evidence="8">
    <location>
        <begin position="14"/>
        <end position="196"/>
    </location>
</feature>
<dbReference type="KEGG" id="nwa:Nwat_0371"/>
<dbReference type="InterPro" id="IPR036380">
    <property type="entry name" value="Isochorismatase-like_sf"/>
</dbReference>
<keyword evidence="10" id="KW-1185">Reference proteome</keyword>